<dbReference type="PANTHER" id="PTHR11046">
    <property type="entry name" value="OLIGORIBONUCLEASE, MITOCHONDRIAL"/>
    <property type="match status" value="1"/>
</dbReference>
<protein>
    <submittedName>
        <fullName evidence="6">RNA exonuclease rex2</fullName>
    </submittedName>
</protein>
<dbReference type="NCBIfam" id="NF003765">
    <property type="entry name" value="PRK05359.1"/>
    <property type="match status" value="1"/>
</dbReference>
<evidence type="ECO:0000256" key="3">
    <source>
        <dbReference type="ARBA" id="ARBA00022801"/>
    </source>
</evidence>
<dbReference type="GO" id="GO:0000175">
    <property type="term" value="F:3'-5'-RNA exonuclease activity"/>
    <property type="evidence" value="ECO:0007669"/>
    <property type="project" value="InterPro"/>
</dbReference>
<dbReference type="SUPFAM" id="SSF53098">
    <property type="entry name" value="Ribonuclease H-like"/>
    <property type="match status" value="1"/>
</dbReference>
<dbReference type="GO" id="GO:0003676">
    <property type="term" value="F:nucleic acid binding"/>
    <property type="evidence" value="ECO:0007669"/>
    <property type="project" value="InterPro"/>
</dbReference>
<dbReference type="InterPro" id="IPR036397">
    <property type="entry name" value="RNaseH_sf"/>
</dbReference>
<proteinExistence type="inferred from homology"/>
<dbReference type="EMBL" id="JAKWBI020000354">
    <property type="protein sequence ID" value="KAJ2896090.1"/>
    <property type="molecule type" value="Genomic_DNA"/>
</dbReference>
<keyword evidence="7" id="KW-1185">Reference proteome</keyword>
<dbReference type="GO" id="GO:0005739">
    <property type="term" value="C:mitochondrion"/>
    <property type="evidence" value="ECO:0007669"/>
    <property type="project" value="TreeGrafter"/>
</dbReference>
<evidence type="ECO:0000313" key="7">
    <source>
        <dbReference type="Proteomes" id="UP001201980"/>
    </source>
</evidence>
<evidence type="ECO:0000256" key="4">
    <source>
        <dbReference type="ARBA" id="ARBA00022839"/>
    </source>
</evidence>
<comment type="similarity">
    <text evidence="1">Belongs to the oligoribonuclease family.</text>
</comment>
<sequence>MGRRYKESLDDPLIWIDLEMTGLDPDRDQIIEVYCLITDGQLNLLDPVGFGTVVSCPQSLLDGMDDWCTNTHGASGLTAKAKTSEVSAKEASEKLLEYIQKYVPKERMGLLAGNSVHVDRMFLAKEPWKEVYKYVHYRIFDVSVLGEAVKRWSNDEVKREEPRKKRSHTAKEDILESLQQARYYRRVVFGRNDDDGRGDGSSE</sequence>
<name>A0AAD5RJK7_9PEZI</name>
<dbReference type="InterPro" id="IPR022894">
    <property type="entry name" value="Oligoribonuclease"/>
</dbReference>
<dbReference type="Proteomes" id="UP001201980">
    <property type="component" value="Unassembled WGS sequence"/>
</dbReference>
<keyword evidence="2" id="KW-0540">Nuclease</keyword>
<dbReference type="SMART" id="SM00479">
    <property type="entry name" value="EXOIII"/>
    <property type="match status" value="1"/>
</dbReference>
<dbReference type="InterPro" id="IPR013520">
    <property type="entry name" value="Ribonucl_H"/>
</dbReference>
<keyword evidence="3" id="KW-0378">Hydrolase</keyword>
<dbReference type="PANTHER" id="PTHR11046:SF0">
    <property type="entry name" value="OLIGORIBONUCLEASE, MITOCHONDRIAL"/>
    <property type="match status" value="1"/>
</dbReference>
<dbReference type="CDD" id="cd06135">
    <property type="entry name" value="Orn"/>
    <property type="match status" value="1"/>
</dbReference>
<organism evidence="6 7">
    <name type="scientific">Zalerion maritima</name>
    <dbReference type="NCBI Taxonomy" id="339359"/>
    <lineage>
        <taxon>Eukaryota</taxon>
        <taxon>Fungi</taxon>
        <taxon>Dikarya</taxon>
        <taxon>Ascomycota</taxon>
        <taxon>Pezizomycotina</taxon>
        <taxon>Sordariomycetes</taxon>
        <taxon>Lulworthiomycetidae</taxon>
        <taxon>Lulworthiales</taxon>
        <taxon>Lulworthiaceae</taxon>
        <taxon>Zalerion</taxon>
    </lineage>
</organism>
<evidence type="ECO:0000256" key="2">
    <source>
        <dbReference type="ARBA" id="ARBA00022722"/>
    </source>
</evidence>
<dbReference type="AlphaFoldDB" id="A0AAD5RJK7"/>
<feature type="domain" description="Exonuclease" evidence="5">
    <location>
        <begin position="12"/>
        <end position="190"/>
    </location>
</feature>
<dbReference type="FunFam" id="3.30.420.10:FF:000003">
    <property type="entry name" value="Oligoribonuclease"/>
    <property type="match status" value="1"/>
</dbReference>
<evidence type="ECO:0000259" key="5">
    <source>
        <dbReference type="SMART" id="SM00479"/>
    </source>
</evidence>
<evidence type="ECO:0000256" key="1">
    <source>
        <dbReference type="ARBA" id="ARBA00009921"/>
    </source>
</evidence>
<evidence type="ECO:0000313" key="6">
    <source>
        <dbReference type="EMBL" id="KAJ2896090.1"/>
    </source>
</evidence>
<keyword evidence="4 6" id="KW-0269">Exonuclease</keyword>
<dbReference type="Pfam" id="PF00929">
    <property type="entry name" value="RNase_T"/>
    <property type="match status" value="1"/>
</dbReference>
<gene>
    <name evidence="6" type="ORF">MKZ38_005881</name>
</gene>
<reference evidence="6" key="1">
    <citation type="submission" date="2022-07" db="EMBL/GenBank/DDBJ databases">
        <title>Draft genome sequence of Zalerion maritima ATCC 34329, a (micro)plastics degrading marine fungus.</title>
        <authorList>
            <person name="Paco A."/>
            <person name="Goncalves M.F.M."/>
            <person name="Rocha-Santos T.A.P."/>
            <person name="Alves A."/>
        </authorList>
    </citation>
    <scope>NUCLEOTIDE SEQUENCE</scope>
    <source>
        <strain evidence="6">ATCC 34329</strain>
    </source>
</reference>
<dbReference type="InterPro" id="IPR012337">
    <property type="entry name" value="RNaseH-like_sf"/>
</dbReference>
<dbReference type="Gene3D" id="3.30.420.10">
    <property type="entry name" value="Ribonuclease H-like superfamily/Ribonuclease H"/>
    <property type="match status" value="1"/>
</dbReference>
<accession>A0AAD5RJK7</accession>
<comment type="caution">
    <text evidence="6">The sequence shown here is derived from an EMBL/GenBank/DDBJ whole genome shotgun (WGS) entry which is preliminary data.</text>
</comment>